<dbReference type="PROSITE" id="PS00571">
    <property type="entry name" value="AMIDASES"/>
    <property type="match status" value="1"/>
</dbReference>
<proteinExistence type="predicted"/>
<gene>
    <name evidence="3" type="ORF">Natoc_1891</name>
</gene>
<protein>
    <submittedName>
        <fullName evidence="3">Amidase, Asp-tRNAAsn/Glu-tRNAGln amidotransferase A subunit</fullName>
    </submittedName>
</protein>
<evidence type="ECO:0000313" key="4">
    <source>
        <dbReference type="Proteomes" id="UP000010878"/>
    </source>
</evidence>
<reference evidence="3 4" key="1">
    <citation type="submission" date="2012-11" db="EMBL/GenBank/DDBJ databases">
        <title>FINISHED of Natronococcus occultus SP4, DSM 3396.</title>
        <authorList>
            <consortium name="DOE Joint Genome Institute"/>
            <person name="Eisen J."/>
            <person name="Huntemann M."/>
            <person name="Wei C.-L."/>
            <person name="Han J."/>
            <person name="Detter J.C."/>
            <person name="Han C."/>
            <person name="Tapia R."/>
            <person name="Chen A."/>
            <person name="Kyrpides N."/>
            <person name="Mavromatis K."/>
            <person name="Markowitz V."/>
            <person name="Szeto E."/>
            <person name="Ivanova N."/>
            <person name="Mikhailova N."/>
            <person name="Ovchinnikova G."/>
            <person name="Pagani I."/>
            <person name="Pati A."/>
            <person name="Goodwin L."/>
            <person name="Nordberg H.P."/>
            <person name="Cantor M.N."/>
            <person name="Hua S.X."/>
            <person name="Woyke T."/>
            <person name="Eisen J."/>
            <person name="Klenk H.-P."/>
            <person name="Klenk H.-P."/>
        </authorList>
    </citation>
    <scope>NUCLEOTIDE SEQUENCE [LARGE SCALE GENOMIC DNA]</scope>
    <source>
        <strain evidence="3 4">SP4</strain>
    </source>
</reference>
<dbReference type="SUPFAM" id="SSF75304">
    <property type="entry name" value="Amidase signature (AS) enzymes"/>
    <property type="match status" value="1"/>
</dbReference>
<organism evidence="3 4">
    <name type="scientific">Natronococcus occultus SP4</name>
    <dbReference type="NCBI Taxonomy" id="694430"/>
    <lineage>
        <taxon>Archaea</taxon>
        <taxon>Methanobacteriati</taxon>
        <taxon>Methanobacteriota</taxon>
        <taxon>Stenosarchaea group</taxon>
        <taxon>Halobacteria</taxon>
        <taxon>Halobacteriales</taxon>
        <taxon>Natrialbaceae</taxon>
        <taxon>Natronococcus</taxon>
    </lineage>
</organism>
<dbReference type="InterPro" id="IPR023631">
    <property type="entry name" value="Amidase_dom"/>
</dbReference>
<dbReference type="Pfam" id="PF01425">
    <property type="entry name" value="Amidase"/>
    <property type="match status" value="1"/>
</dbReference>
<dbReference type="GO" id="GO:0016740">
    <property type="term" value="F:transferase activity"/>
    <property type="evidence" value="ECO:0007669"/>
    <property type="project" value="UniProtKB-KW"/>
</dbReference>
<evidence type="ECO:0000313" key="3">
    <source>
        <dbReference type="EMBL" id="AGB37684.1"/>
    </source>
</evidence>
<accession>L0JZZ9</accession>
<keyword evidence="3" id="KW-0808">Transferase</keyword>
<dbReference type="Gene3D" id="3.90.1300.10">
    <property type="entry name" value="Amidase signature (AS) domain"/>
    <property type="match status" value="1"/>
</dbReference>
<dbReference type="AlphaFoldDB" id="L0JZZ9"/>
<dbReference type="PANTHER" id="PTHR42678:SF34">
    <property type="entry name" value="OS04G0183300 PROTEIN"/>
    <property type="match status" value="1"/>
</dbReference>
<dbReference type="eggNOG" id="arCOG01717">
    <property type="taxonomic scope" value="Archaea"/>
</dbReference>
<dbReference type="KEGG" id="nou:Natoc_1891"/>
<sequence length="597" mass="63136">MDQADGNVGDGEHSSPRESSRRNVLRAGGAVLGASILAGYGADSVSGGDEDCEFDPIEASARSLRSDYERGNITAESVVKTYLDRIEAYDDELDSILAINPNVLERAKELDRKVTETGELAGPLHGIPVTVKDNIETDDMATTGGAVVMDDYVPDEDATLVERIREAGGIVLAKTNLDEFAFGYDGVSSIGGATKNPYDRERFAGGSSGGSGAATAANLTMLSVGTDTGGSVRVPASACSLVGLRPTTGLVSREGIIPLALNDDTAGPMTRTVEDAALLLDAMVGYDPADDRTVKSDGELPHDGGKRYVDSLDEDGLHGAGIGVYRAFVGPGPLGAEADEPDDKELAADMQEVTDLFDAALEEMAAAGATVVDPVDPPSADRIGEVNTDTESEYSRDKGDYLDGIEADGAPSDIEEILESGEYSPGNCPTLERRAEVDGDATDEDLEYRYALSEEPALRREVLKPMVENDLDALVFPTLIQSPPRIDAEEGWGANAQFTPPLDFPSMTVPIGFTDRTGMPAGIEIVVPRFEEARLFELAYAYEQATEHRSPPSGYGPVDDADTGWSRAAIEAWNEAQPVEETVAVLGCDAPADPDGQ</sequence>
<feature type="region of interest" description="Disordered" evidence="1">
    <location>
        <begin position="372"/>
        <end position="398"/>
    </location>
</feature>
<dbReference type="PANTHER" id="PTHR42678">
    <property type="entry name" value="AMIDASE"/>
    <property type="match status" value="1"/>
</dbReference>
<evidence type="ECO:0000256" key="1">
    <source>
        <dbReference type="SAM" id="MobiDB-lite"/>
    </source>
</evidence>
<name>L0JZZ9_9EURY</name>
<feature type="region of interest" description="Disordered" evidence="1">
    <location>
        <begin position="1"/>
        <end position="23"/>
    </location>
</feature>
<keyword evidence="4" id="KW-1185">Reference proteome</keyword>
<dbReference type="EMBL" id="CP003929">
    <property type="protein sequence ID" value="AGB37684.1"/>
    <property type="molecule type" value="Genomic_DNA"/>
</dbReference>
<dbReference type="Proteomes" id="UP000010878">
    <property type="component" value="Chromosome"/>
</dbReference>
<dbReference type="STRING" id="694430.Natoc_1891"/>
<dbReference type="HOGENOM" id="CLU_009600_14_1_2"/>
<feature type="compositionally biased region" description="Basic and acidic residues" evidence="1">
    <location>
        <begin position="10"/>
        <end position="21"/>
    </location>
</feature>
<dbReference type="InterPro" id="IPR036928">
    <property type="entry name" value="AS_sf"/>
</dbReference>
<dbReference type="InterPro" id="IPR020556">
    <property type="entry name" value="Amidase_CS"/>
</dbReference>
<feature type="domain" description="Amidase" evidence="2">
    <location>
        <begin position="78"/>
        <end position="535"/>
    </location>
</feature>
<evidence type="ECO:0000259" key="2">
    <source>
        <dbReference type="Pfam" id="PF01425"/>
    </source>
</evidence>